<sequence length="215" mass="24200">MSSYIWELQQQGARHQYGWARYVLLKPILMDARIGTLDPNWRHGLSPAIVGDTSDEAFERSNILAVRDIATMVVQPWEPHTGSGWRVALDAWYAAVAEVNGTRERTEQLMPGADANEPEVVREFAEAAAQNPVLRSFAERAAEGRRRWRDWEGAWYHAGLAAGGLDVDWRGWYRGRITTWTNGLSSLEGPAAIAELTALEHGDKDHMQSLPAYWT</sequence>
<dbReference type="STRING" id="350058.Mvan_3735"/>
<evidence type="ECO:0000313" key="2">
    <source>
        <dbReference type="Proteomes" id="UP000009159"/>
    </source>
</evidence>
<accession>A1TBG7</accession>
<dbReference type="EMBL" id="CP000511">
    <property type="protein sequence ID" value="ABM14517.1"/>
    <property type="molecule type" value="Genomic_DNA"/>
</dbReference>
<evidence type="ECO:0000313" key="1">
    <source>
        <dbReference type="EMBL" id="ABM14517.1"/>
    </source>
</evidence>
<gene>
    <name evidence="1" type="ordered locus">Mvan_3735</name>
</gene>
<keyword evidence="2" id="KW-1185">Reference proteome</keyword>
<dbReference type="AlphaFoldDB" id="A1TBG7"/>
<reference evidence="1" key="1">
    <citation type="submission" date="2006-12" db="EMBL/GenBank/DDBJ databases">
        <title>Complete sequence of Mycobacterium vanbaalenii PYR-1.</title>
        <authorList>
            <consortium name="US DOE Joint Genome Institute"/>
            <person name="Copeland A."/>
            <person name="Lucas S."/>
            <person name="Lapidus A."/>
            <person name="Barry K."/>
            <person name="Detter J.C."/>
            <person name="Glavina del Rio T."/>
            <person name="Hammon N."/>
            <person name="Israni S."/>
            <person name="Dalin E."/>
            <person name="Tice H."/>
            <person name="Pitluck S."/>
            <person name="Singan V."/>
            <person name="Schmutz J."/>
            <person name="Larimer F."/>
            <person name="Land M."/>
            <person name="Hauser L."/>
            <person name="Kyrpides N."/>
            <person name="Anderson I.J."/>
            <person name="Miller C."/>
            <person name="Richardson P."/>
        </authorList>
    </citation>
    <scope>NUCLEOTIDE SEQUENCE [LARGE SCALE GENOMIC DNA]</scope>
    <source>
        <strain evidence="1">PYR-1</strain>
    </source>
</reference>
<proteinExistence type="predicted"/>
<organism evidence="1 2">
    <name type="scientific">Mycolicibacterium vanbaalenii (strain DSM 7251 / JCM 13017 / BCRC 16820 / KCTC 9966 / NRRL B-24157 / PYR-1)</name>
    <name type="common">Mycobacterium vanbaalenii</name>
    <dbReference type="NCBI Taxonomy" id="350058"/>
    <lineage>
        <taxon>Bacteria</taxon>
        <taxon>Bacillati</taxon>
        <taxon>Actinomycetota</taxon>
        <taxon>Actinomycetes</taxon>
        <taxon>Mycobacteriales</taxon>
        <taxon>Mycobacteriaceae</taxon>
        <taxon>Mycolicibacterium</taxon>
    </lineage>
</organism>
<dbReference type="KEGG" id="mva:Mvan_3735"/>
<name>A1TBG7_MYCVP</name>
<dbReference type="eggNOG" id="ENOG5031Y50">
    <property type="taxonomic scope" value="Bacteria"/>
</dbReference>
<protein>
    <submittedName>
        <fullName evidence="1">Uncharacterized protein</fullName>
    </submittedName>
</protein>
<dbReference type="HOGENOM" id="CLU_1407419_0_0_11"/>
<dbReference type="Proteomes" id="UP000009159">
    <property type="component" value="Chromosome"/>
</dbReference>